<feature type="chain" id="PRO_5013152495" description="Protein kinase domain-containing protein" evidence="14">
    <location>
        <begin position="28"/>
        <end position="717"/>
    </location>
</feature>
<evidence type="ECO:0000256" key="10">
    <source>
        <dbReference type="ARBA" id="ARBA00023136"/>
    </source>
</evidence>
<keyword evidence="12" id="KW-0325">Glycoprotein</keyword>
<dbReference type="EMBL" id="CM004398">
    <property type="protein sequence ID" value="OAY34353.1"/>
    <property type="molecule type" value="Genomic_DNA"/>
</dbReference>
<dbReference type="Proteomes" id="UP000091857">
    <property type="component" value="Chromosome 12"/>
</dbReference>
<evidence type="ECO:0000259" key="15">
    <source>
        <dbReference type="PROSITE" id="PS50011"/>
    </source>
</evidence>
<dbReference type="SUPFAM" id="SSF56112">
    <property type="entry name" value="Protein kinase-like (PK-like)"/>
    <property type="match status" value="1"/>
</dbReference>
<dbReference type="OrthoDB" id="4062651at2759"/>
<protein>
    <recommendedName>
        <fullName evidence="15">Protein kinase domain-containing protein</fullName>
    </recommendedName>
</protein>
<dbReference type="AlphaFoldDB" id="A0A2C9USD1"/>
<reference evidence="17" key="1">
    <citation type="journal article" date="2016" name="Nat. Biotechnol.">
        <title>Sequencing wild and cultivated cassava and related species reveals extensive interspecific hybridization and genetic diversity.</title>
        <authorList>
            <person name="Bredeson J.V."/>
            <person name="Lyons J.B."/>
            <person name="Prochnik S.E."/>
            <person name="Wu G.A."/>
            <person name="Ha C.M."/>
            <person name="Edsinger-Gonzales E."/>
            <person name="Grimwood J."/>
            <person name="Schmutz J."/>
            <person name="Rabbi I.Y."/>
            <person name="Egesi C."/>
            <person name="Nauluvula P."/>
            <person name="Lebot V."/>
            <person name="Ndunguru J."/>
            <person name="Mkamilo G."/>
            <person name="Bart R.S."/>
            <person name="Setter T.L."/>
            <person name="Gleadow R.M."/>
            <person name="Kulakow P."/>
            <person name="Ferguson M.E."/>
            <person name="Rounsley S."/>
            <person name="Rokhsar D.S."/>
        </authorList>
    </citation>
    <scope>NUCLEOTIDE SEQUENCE [LARGE SCALE GENOMIC DNA]</scope>
    <source>
        <strain evidence="17">cv. AM560-2</strain>
    </source>
</reference>
<dbReference type="Pfam" id="PF23598">
    <property type="entry name" value="LRR_14"/>
    <property type="match status" value="1"/>
</dbReference>
<dbReference type="PANTHER" id="PTHR48007:SF36">
    <property type="entry name" value="RECEPTOR PROTEIN KINASE-LIKE PROTEIN ZAR1"/>
    <property type="match status" value="1"/>
</dbReference>
<dbReference type="InterPro" id="IPR055414">
    <property type="entry name" value="LRR_R13L4/SHOC2-like"/>
</dbReference>
<dbReference type="InterPro" id="IPR000719">
    <property type="entry name" value="Prot_kinase_dom"/>
</dbReference>
<dbReference type="Pfam" id="PF00069">
    <property type="entry name" value="Pkinase"/>
    <property type="match status" value="1"/>
</dbReference>
<dbReference type="SUPFAM" id="SSF52058">
    <property type="entry name" value="L domain-like"/>
    <property type="match status" value="1"/>
</dbReference>
<organism evidence="16 17">
    <name type="scientific">Manihot esculenta</name>
    <name type="common">Cassava</name>
    <name type="synonym">Jatropha manihot</name>
    <dbReference type="NCBI Taxonomy" id="3983"/>
    <lineage>
        <taxon>Eukaryota</taxon>
        <taxon>Viridiplantae</taxon>
        <taxon>Streptophyta</taxon>
        <taxon>Embryophyta</taxon>
        <taxon>Tracheophyta</taxon>
        <taxon>Spermatophyta</taxon>
        <taxon>Magnoliopsida</taxon>
        <taxon>eudicotyledons</taxon>
        <taxon>Gunneridae</taxon>
        <taxon>Pentapetalae</taxon>
        <taxon>rosids</taxon>
        <taxon>fabids</taxon>
        <taxon>Malpighiales</taxon>
        <taxon>Euphorbiaceae</taxon>
        <taxon>Crotonoideae</taxon>
        <taxon>Manihoteae</taxon>
        <taxon>Manihot</taxon>
    </lineage>
</organism>
<evidence type="ECO:0000256" key="2">
    <source>
        <dbReference type="ARBA" id="ARBA00022553"/>
    </source>
</evidence>
<keyword evidence="11" id="KW-0675">Receptor</keyword>
<dbReference type="FunFam" id="3.80.10.10:FF:000101">
    <property type="entry name" value="LRR receptor-like serine/threonine-protein kinase ERECTA"/>
    <property type="match status" value="1"/>
</dbReference>
<evidence type="ECO:0000256" key="9">
    <source>
        <dbReference type="ARBA" id="ARBA00022989"/>
    </source>
</evidence>
<keyword evidence="17" id="KW-1185">Reference proteome</keyword>
<evidence type="ECO:0000256" key="3">
    <source>
        <dbReference type="ARBA" id="ARBA00022614"/>
    </source>
</evidence>
<evidence type="ECO:0000256" key="4">
    <source>
        <dbReference type="ARBA" id="ARBA00022692"/>
    </source>
</evidence>
<dbReference type="GO" id="GO:0005524">
    <property type="term" value="F:ATP binding"/>
    <property type="evidence" value="ECO:0007669"/>
    <property type="project" value="UniProtKB-KW"/>
</dbReference>
<feature type="transmembrane region" description="Helical" evidence="13">
    <location>
        <begin position="322"/>
        <end position="346"/>
    </location>
</feature>
<evidence type="ECO:0000256" key="1">
    <source>
        <dbReference type="ARBA" id="ARBA00004479"/>
    </source>
</evidence>
<evidence type="ECO:0000313" key="17">
    <source>
        <dbReference type="Proteomes" id="UP000091857"/>
    </source>
</evidence>
<dbReference type="PANTHER" id="PTHR48007">
    <property type="entry name" value="LEUCINE-RICH REPEAT RECEPTOR-LIKE PROTEIN KINASE PXC1"/>
    <property type="match status" value="1"/>
</dbReference>
<dbReference type="CDD" id="cd14066">
    <property type="entry name" value="STKc_IRAK"/>
    <property type="match status" value="1"/>
</dbReference>
<feature type="domain" description="Protein kinase" evidence="15">
    <location>
        <begin position="419"/>
        <end position="715"/>
    </location>
</feature>
<dbReference type="InterPro" id="IPR001611">
    <property type="entry name" value="Leu-rich_rpt"/>
</dbReference>
<dbReference type="InterPro" id="IPR046959">
    <property type="entry name" value="PRK1-6/SRF4-like"/>
</dbReference>
<evidence type="ECO:0000256" key="12">
    <source>
        <dbReference type="ARBA" id="ARBA00023180"/>
    </source>
</evidence>
<comment type="subcellular location">
    <subcellularLocation>
        <location evidence="1">Membrane</location>
        <topology evidence="1">Single-pass type I membrane protein</topology>
    </subcellularLocation>
</comment>
<evidence type="ECO:0000256" key="13">
    <source>
        <dbReference type="SAM" id="Phobius"/>
    </source>
</evidence>
<dbReference type="FunFam" id="3.80.10.10:FF:000722">
    <property type="entry name" value="Leucine-rich repeat receptor-like protein kinase"/>
    <property type="match status" value="1"/>
</dbReference>
<dbReference type="GO" id="GO:0016020">
    <property type="term" value="C:membrane"/>
    <property type="evidence" value="ECO:0007669"/>
    <property type="project" value="UniProtKB-SubCell"/>
</dbReference>
<comment type="caution">
    <text evidence="16">The sequence shown here is derived from an EMBL/GenBank/DDBJ whole genome shotgun (WGS) entry which is preliminary data.</text>
</comment>
<dbReference type="Gene3D" id="3.30.200.20">
    <property type="entry name" value="Phosphorylase Kinase, domain 1"/>
    <property type="match status" value="1"/>
</dbReference>
<feature type="signal peptide" evidence="14">
    <location>
        <begin position="1"/>
        <end position="27"/>
    </location>
</feature>
<evidence type="ECO:0000256" key="11">
    <source>
        <dbReference type="ARBA" id="ARBA00023170"/>
    </source>
</evidence>
<keyword evidence="9 13" id="KW-1133">Transmembrane helix</keyword>
<evidence type="ECO:0000256" key="7">
    <source>
        <dbReference type="ARBA" id="ARBA00022741"/>
    </source>
</evidence>
<dbReference type="Gene3D" id="1.10.510.10">
    <property type="entry name" value="Transferase(Phosphotransferase) domain 1"/>
    <property type="match status" value="1"/>
</dbReference>
<dbReference type="PROSITE" id="PS50011">
    <property type="entry name" value="PROTEIN_KINASE_DOM"/>
    <property type="match status" value="1"/>
</dbReference>
<dbReference type="OMA" id="WANDEKL"/>
<keyword evidence="3" id="KW-0433">Leucine-rich repeat</keyword>
<evidence type="ECO:0000256" key="6">
    <source>
        <dbReference type="ARBA" id="ARBA00022737"/>
    </source>
</evidence>
<sequence length="717" mass="78339">MAKHFSLEPLCFCFFFFHFLSTNLTISLSPDGLSLLSLKSAVEQSSGGSPLPDWNDDDPTPCNWTGISCMNISGFPDLRVVGIVMSGKNLQGYIPSQLGNLVYLRRLYLHSNNFHGSIPAELFKASSLHSLILYGNNLSGPLPPSICNLRKLQNLDLSNNSLSGPLPENLNNCKQLQRLILARNKFSGEIPAGIWPEMENLAELDLSSNEFKGPIPNDLGELKSLSNTLNLSFNNLSGRIPESLGNLPVIVGFDLRNNNLTGEIPQTGSFANQGPTAFLNNPLLCGFPLQKPCEYSTESSAASKNSTPESDNNPKKRLSSGLIILISVADAAGVALIGLIIVFVYWKKKNVSNSCSCTGKTEFGKNETSHGCRLFSCVNSFGNEESEEEDVENGETGKGEGELVAIDKGFSFELDELFRASAYVLGKSGLGIVYKVVLGNGVPVAVRRLGEGGEHRYREFVAEVQAIGKVKHPNIVKLRAYYWAPDEKLLISDFISNGNLANALRGRYGHPSTILSWGIRLRIARGAARGLAYLHECSPRKFVHGSIKPSNILLDNDFQAYISDFGLSRLISITGNDPSSVGGFIGGALPYLKPAQTERTNNYRAPEARLPGNRPTQKWDVYSFGVVLLELLTGKSPDLSPTTSTSSEVPDLVRWIRKGIEEEDPLSDMVDAVLLQEVHAKKEILAVFHVALACTEPDPEVRPRMKNVSENLERIGK</sequence>
<evidence type="ECO:0000313" key="16">
    <source>
        <dbReference type="EMBL" id="OAY34353.1"/>
    </source>
</evidence>
<keyword evidence="7" id="KW-0547">Nucleotide-binding</keyword>
<keyword evidence="8" id="KW-0067">ATP-binding</keyword>
<keyword evidence="10 13" id="KW-0472">Membrane</keyword>
<gene>
    <name evidence="16" type="ORF">MANES_12G013400v8</name>
</gene>
<dbReference type="InterPro" id="IPR011009">
    <property type="entry name" value="Kinase-like_dom_sf"/>
</dbReference>
<dbReference type="Pfam" id="PF00560">
    <property type="entry name" value="LRR_1"/>
    <property type="match status" value="1"/>
</dbReference>
<keyword evidence="2" id="KW-0597">Phosphoprotein</keyword>
<evidence type="ECO:0000256" key="5">
    <source>
        <dbReference type="ARBA" id="ARBA00022729"/>
    </source>
</evidence>
<dbReference type="Gramene" id="Manes.12G013400.1.v8.1">
    <property type="protein sequence ID" value="Manes.12G013400.1.v8.1.CDS"/>
    <property type="gene ID" value="Manes.12G013400.v8.1"/>
</dbReference>
<keyword evidence="6" id="KW-0677">Repeat</keyword>
<name>A0A2C9USD1_MANES</name>
<evidence type="ECO:0000256" key="8">
    <source>
        <dbReference type="ARBA" id="ARBA00022840"/>
    </source>
</evidence>
<dbReference type="STRING" id="3983.A0A2C9USD1"/>
<keyword evidence="4 13" id="KW-0812">Transmembrane</keyword>
<keyword evidence="5 14" id="KW-0732">Signal</keyword>
<dbReference type="FunFam" id="3.30.200.20:FF:000467">
    <property type="entry name" value="Leucine-rich repeat receptor-like protein kinase"/>
    <property type="match status" value="1"/>
</dbReference>
<dbReference type="Gene3D" id="3.80.10.10">
    <property type="entry name" value="Ribonuclease Inhibitor"/>
    <property type="match status" value="2"/>
</dbReference>
<evidence type="ECO:0000256" key="14">
    <source>
        <dbReference type="SAM" id="SignalP"/>
    </source>
</evidence>
<proteinExistence type="predicted"/>
<accession>A0A2C9USD1</accession>
<dbReference type="InterPro" id="IPR032675">
    <property type="entry name" value="LRR_dom_sf"/>
</dbReference>
<dbReference type="GO" id="GO:0004672">
    <property type="term" value="F:protein kinase activity"/>
    <property type="evidence" value="ECO:0000318"/>
    <property type="project" value="GO_Central"/>
</dbReference>